<accession>A0A061HVR5</accession>
<dbReference type="EMBL" id="KE682699">
    <property type="protein sequence ID" value="ERE66299.1"/>
    <property type="molecule type" value="Genomic_DNA"/>
</dbReference>
<sequence>MSKRLRKSSETVASLSHQLRTWRMLPRKLLPVWQRSDVMASPGSREEGHFPHHCESNCYLTGKGVIHKDHCLKKILSLNFLNALSTVPEADFTL</sequence>
<dbReference type="Proteomes" id="UP000030759">
    <property type="component" value="Unassembled WGS sequence"/>
</dbReference>
<protein>
    <submittedName>
        <fullName evidence="1">Uncharacterized protein</fullName>
    </submittedName>
</protein>
<proteinExistence type="predicted"/>
<dbReference type="AlphaFoldDB" id="A0A061HVR5"/>
<organism evidence="1 2">
    <name type="scientific">Cricetulus griseus</name>
    <name type="common">Chinese hamster</name>
    <name type="synonym">Cricetulus barabensis griseus</name>
    <dbReference type="NCBI Taxonomy" id="10029"/>
    <lineage>
        <taxon>Eukaryota</taxon>
        <taxon>Metazoa</taxon>
        <taxon>Chordata</taxon>
        <taxon>Craniata</taxon>
        <taxon>Vertebrata</taxon>
        <taxon>Euteleostomi</taxon>
        <taxon>Mammalia</taxon>
        <taxon>Eutheria</taxon>
        <taxon>Euarchontoglires</taxon>
        <taxon>Glires</taxon>
        <taxon>Rodentia</taxon>
        <taxon>Myomorpha</taxon>
        <taxon>Muroidea</taxon>
        <taxon>Cricetidae</taxon>
        <taxon>Cricetinae</taxon>
        <taxon>Cricetulus</taxon>
    </lineage>
</organism>
<evidence type="ECO:0000313" key="1">
    <source>
        <dbReference type="EMBL" id="ERE66299.1"/>
    </source>
</evidence>
<evidence type="ECO:0000313" key="2">
    <source>
        <dbReference type="Proteomes" id="UP000030759"/>
    </source>
</evidence>
<gene>
    <name evidence="1" type="ORF">H671_8g19545</name>
</gene>
<name>A0A061HVR5_CRIGR</name>
<reference evidence="2" key="1">
    <citation type="journal article" date="2013" name="Nat. Biotechnol.">
        <title>Chinese hamster genome sequenced from sorted chromosomes.</title>
        <authorList>
            <person name="Brinkrolf K."/>
            <person name="Rupp O."/>
            <person name="Laux H."/>
            <person name="Kollin F."/>
            <person name="Ernst W."/>
            <person name="Linke B."/>
            <person name="Kofler R."/>
            <person name="Romand S."/>
            <person name="Hesse F."/>
            <person name="Budach W.E."/>
            <person name="Galosy S."/>
            <person name="Muller D."/>
            <person name="Noll T."/>
            <person name="Wienberg J."/>
            <person name="Jostock T."/>
            <person name="Leonard M."/>
            <person name="Grillari J."/>
            <person name="Tauch A."/>
            <person name="Goesmann A."/>
            <person name="Helk B."/>
            <person name="Mott J.E."/>
            <person name="Puhler A."/>
            <person name="Borth N."/>
        </authorList>
    </citation>
    <scope>NUCLEOTIDE SEQUENCE [LARGE SCALE GENOMIC DNA]</scope>
    <source>
        <strain evidence="2">17A/GY</strain>
    </source>
</reference>